<organism evidence="1 2">
    <name type="scientific">Coleofasciculus chthonoplastes PCC 7420</name>
    <dbReference type="NCBI Taxonomy" id="118168"/>
    <lineage>
        <taxon>Bacteria</taxon>
        <taxon>Bacillati</taxon>
        <taxon>Cyanobacteriota</taxon>
        <taxon>Cyanophyceae</taxon>
        <taxon>Coleofasciculales</taxon>
        <taxon>Coleofasciculaceae</taxon>
        <taxon>Coleofasciculus</taxon>
    </lineage>
</organism>
<proteinExistence type="predicted"/>
<reference evidence="1 2" key="1">
    <citation type="submission" date="2008-07" db="EMBL/GenBank/DDBJ databases">
        <authorList>
            <person name="Tandeau de Marsac N."/>
            <person name="Ferriera S."/>
            <person name="Johnson J."/>
            <person name="Kravitz S."/>
            <person name="Beeson K."/>
            <person name="Sutton G."/>
            <person name="Rogers Y.-H."/>
            <person name="Friedman R."/>
            <person name="Frazier M."/>
            <person name="Venter J.C."/>
        </authorList>
    </citation>
    <scope>NUCLEOTIDE SEQUENCE [LARGE SCALE GENOMIC DNA]</scope>
    <source>
        <strain evidence="1 2">PCC 7420</strain>
    </source>
</reference>
<evidence type="ECO:0000313" key="1">
    <source>
        <dbReference type="EMBL" id="EDX76819.1"/>
    </source>
</evidence>
<accession>B4VMB9</accession>
<protein>
    <submittedName>
        <fullName evidence="1">Uncharacterized protein</fullName>
    </submittedName>
</protein>
<evidence type="ECO:0000313" key="2">
    <source>
        <dbReference type="Proteomes" id="UP000003835"/>
    </source>
</evidence>
<dbReference type="Proteomes" id="UP000003835">
    <property type="component" value="Unassembled WGS sequence"/>
</dbReference>
<dbReference type="AlphaFoldDB" id="B4VMB9"/>
<dbReference type="HOGENOM" id="CLU_3006403_0_0_3"/>
<dbReference type="EMBL" id="DS989845">
    <property type="protein sequence ID" value="EDX76819.1"/>
    <property type="molecule type" value="Genomic_DNA"/>
</dbReference>
<name>B4VMB9_9CYAN</name>
<sequence>MWCYAKSGLTIPKESKSPKPSRDLPWQVWNNLNIKGLCMPDLVLDNYRYLMQGDPI</sequence>
<gene>
    <name evidence="1" type="ORF">MC7420_1822</name>
</gene>
<keyword evidence="2" id="KW-1185">Reference proteome</keyword>